<keyword evidence="2" id="KW-1185">Reference proteome</keyword>
<sequence length="1337" mass="150154">MVEFSVDLGEKNKLTGSNYLDWKSKISSILQLKHLLRLVLKKESTEEAALANKLDRNRYDDALAILKINCETKIADQFDLEAEGNPSKFWRLLQEHYQPKSIQNQATYLNRIFTTVLNSNDLEGTLSTLSYNTRQLCALIDDKKIKPPALLDTVIAMWCIINLPAEYKNSGELLLKKCQIEKKSPTIKEVVEEMRAFMQRNSESAETAKALATSRKAPSTPYVYNGPKCSPGYHNPKTVHKIKDCSQLKLKPKDDKPVKALHVTTSQSKSVIILDSGATTSMFNSREFFPAIESIHDHVYLANGDKAKVIGQGTATLELPDAILQLSNSLLVPSLTSNLISLSAFIKKDYTLSSGGHNEFRLTDEAGSPVITGSLANGNFIVRQGNHSANKVDIKTKPIYEKHQAAGHPSPTYFFKMFPLLPKEDFTCNVCDISKAHKEPFFGNFPSPSKPLEYLHVDLCGPISIPSVSGHRYFLRAVDGFSHFIWIRFLSFKSDVNKTLRDLFLKIENESGNSIINLVSDNGSEFKNKDLSAYYVSKGMNHLTTAPYTPEENPFAERGNRTTVSKLRCLLNDSNLPPKFWAEAANTAVYLENLTPCKSINFHSPFFKWFGKSPSVAHLHPFGCEAIYFLNRSEGKLGNRGARGIFLGYGDGHRSYRILDVESGNVKITHHVKVNHHVFPSFPAEGPDSSSLVFTFPDDDISPESLQEVLNSESNQAPSPNSDSSDDDVRFEEALVEPGSTSLQTSDNPPVPSRSPTPETPTPTKHYSWVKADQPAPQEISSEIDPSNILSSSRRSGHSANAVAYMKEDPRSYNEAIALIHRESWEKAISSELGNMDKHQVWTPVKQTKDMHPLSTTWVFRRKTDQDGNLTKYKACLCVRGFLQKEGRDYTVVFSPTGRLSSLRILLTLCALNQFETHQMDVKCAFLNGKPDEVLYIKVPQGLDGDQGTVLRLNKSLYSLKQSPRFWHHALTSALKEIGLTPCHSDPCLYFSTDPSRPMFLYAHVDDLIFGGTWTTEFKTKISSHFDMEDLGLAKYALGIRIIQGKGPVKLIQDKYIDSILNEFQICNDRKTEIPLPNNYQTLKFSASDSPDNPPFNYRRVVGLLQYVVQCTRPDLAFAVSFLSQFLENPKICHYQAARHALRYLSHTKEKVLILGQNDLNRGSHELVGYSDSDWNGSKAWNSYAGSVIYYNGTIGWRSHKQDVVALSSAEGEYVALTECNQDLLWAANVLEEITQIKPNLTLFTDNQSSMQIAKNPIYHHGTRHMNFRYHFIRDHIESKQIDLKYIPSTTLQTDLLTKNLTGNKTTEHTTRLLGMSAGFIKEMKIEGVCGNNENSS</sequence>
<dbReference type="Proteomes" id="UP001060170">
    <property type="component" value="Chromosome 7"/>
</dbReference>
<protein>
    <submittedName>
        <fullName evidence="1">Uncharacterized protein</fullName>
    </submittedName>
</protein>
<evidence type="ECO:0000313" key="1">
    <source>
        <dbReference type="EMBL" id="KAI7951193.1"/>
    </source>
</evidence>
<organism evidence="1 2">
    <name type="scientific">Puccinia striiformis f. sp. tritici</name>
    <dbReference type="NCBI Taxonomy" id="168172"/>
    <lineage>
        <taxon>Eukaryota</taxon>
        <taxon>Fungi</taxon>
        <taxon>Dikarya</taxon>
        <taxon>Basidiomycota</taxon>
        <taxon>Pucciniomycotina</taxon>
        <taxon>Pucciniomycetes</taxon>
        <taxon>Pucciniales</taxon>
        <taxon>Pucciniaceae</taxon>
        <taxon>Puccinia</taxon>
    </lineage>
</organism>
<gene>
    <name evidence="1" type="ORF">MJO28_006877</name>
</gene>
<comment type="caution">
    <text evidence="1">The sequence shown here is derived from an EMBL/GenBank/DDBJ whole genome shotgun (WGS) entry which is preliminary data.</text>
</comment>
<evidence type="ECO:0000313" key="2">
    <source>
        <dbReference type="Proteomes" id="UP001060170"/>
    </source>
</evidence>
<dbReference type="EMBL" id="CM045871">
    <property type="protein sequence ID" value="KAI7951193.1"/>
    <property type="molecule type" value="Genomic_DNA"/>
</dbReference>
<name>A0ACC0EE26_9BASI</name>
<reference evidence="2" key="1">
    <citation type="journal article" date="2018" name="BMC Genomics">
        <title>Genomic insights into host adaptation between the wheat stripe rust pathogen (Puccinia striiformis f. sp. tritici) and the barley stripe rust pathogen (Puccinia striiformis f. sp. hordei).</title>
        <authorList>
            <person name="Xia C."/>
            <person name="Wang M."/>
            <person name="Yin C."/>
            <person name="Cornejo O.E."/>
            <person name="Hulbert S.H."/>
            <person name="Chen X."/>
        </authorList>
    </citation>
    <scope>NUCLEOTIDE SEQUENCE [LARGE SCALE GENOMIC DNA]</scope>
    <source>
        <strain evidence="2">93-210</strain>
    </source>
</reference>
<accession>A0ACC0EE26</accession>
<reference evidence="2" key="2">
    <citation type="journal article" date="2018" name="Mol. Plant Microbe Interact.">
        <title>Genome sequence resources for the wheat stripe rust pathogen (Puccinia striiformis f. sp. tritici) and the barley stripe rust pathogen (Puccinia striiformis f. sp. hordei).</title>
        <authorList>
            <person name="Xia C."/>
            <person name="Wang M."/>
            <person name="Yin C."/>
            <person name="Cornejo O.E."/>
            <person name="Hulbert S.H."/>
            <person name="Chen X."/>
        </authorList>
    </citation>
    <scope>NUCLEOTIDE SEQUENCE [LARGE SCALE GENOMIC DNA]</scope>
    <source>
        <strain evidence="2">93-210</strain>
    </source>
</reference>
<reference evidence="1 2" key="3">
    <citation type="journal article" date="2022" name="Microbiol. Spectr.">
        <title>Folding features and dynamics of 3D genome architecture in plant fungal pathogens.</title>
        <authorList>
            <person name="Xia C."/>
        </authorList>
    </citation>
    <scope>NUCLEOTIDE SEQUENCE [LARGE SCALE GENOMIC DNA]</scope>
    <source>
        <strain evidence="1 2">93-210</strain>
    </source>
</reference>
<proteinExistence type="predicted"/>